<dbReference type="InterPro" id="IPR058245">
    <property type="entry name" value="NreC/VraR/RcsB-like_REC"/>
</dbReference>
<dbReference type="Proteomes" id="UP000198437">
    <property type="component" value="Unassembled WGS sequence"/>
</dbReference>
<dbReference type="CDD" id="cd06170">
    <property type="entry name" value="LuxR_C_like"/>
    <property type="match status" value="1"/>
</dbReference>
<evidence type="ECO:0000313" key="10">
    <source>
        <dbReference type="EMBL" id="QHQ67625.1"/>
    </source>
</evidence>
<dbReference type="GO" id="GO:0006355">
    <property type="term" value="P:regulation of DNA-templated transcription"/>
    <property type="evidence" value="ECO:0007669"/>
    <property type="project" value="InterPro"/>
</dbReference>
<evidence type="ECO:0000313" key="12">
    <source>
        <dbReference type="Proteomes" id="UP000198437"/>
    </source>
</evidence>
<name>A0A109DCL0_9LACO</name>
<dbReference type="PROSITE" id="PS50043">
    <property type="entry name" value="HTH_LUXR_2"/>
    <property type="match status" value="1"/>
</dbReference>
<dbReference type="PANTHER" id="PTHR43214">
    <property type="entry name" value="TWO-COMPONENT RESPONSE REGULATOR"/>
    <property type="match status" value="1"/>
</dbReference>
<keyword evidence="1 5" id="KW-0597">Phosphoprotein</keyword>
<dbReference type="SMART" id="SM00448">
    <property type="entry name" value="REC"/>
    <property type="match status" value="1"/>
</dbReference>
<feature type="domain" description="Response regulatory" evidence="7">
    <location>
        <begin position="3"/>
        <end position="119"/>
    </location>
</feature>
<dbReference type="SUPFAM" id="SSF46894">
    <property type="entry name" value="C-terminal effector domain of the bipartite response regulators"/>
    <property type="match status" value="1"/>
</dbReference>
<dbReference type="CDD" id="cd17535">
    <property type="entry name" value="REC_NarL-like"/>
    <property type="match status" value="1"/>
</dbReference>
<dbReference type="PANTHER" id="PTHR43214:SF40">
    <property type="entry name" value="TRANSCRIPTIONAL REGULATORY PROTEIN LNRK"/>
    <property type="match status" value="1"/>
</dbReference>
<dbReference type="PATRIC" id="fig|47770.28.peg.1594"/>
<accession>A0A109DCL0</accession>
<organism evidence="8 11">
    <name type="scientific">Lactobacillus crispatus</name>
    <dbReference type="NCBI Taxonomy" id="47770"/>
    <lineage>
        <taxon>Bacteria</taxon>
        <taxon>Bacillati</taxon>
        <taxon>Bacillota</taxon>
        <taxon>Bacilli</taxon>
        <taxon>Lactobacillales</taxon>
        <taxon>Lactobacillaceae</taxon>
        <taxon>Lactobacillus</taxon>
    </lineage>
</organism>
<dbReference type="GO" id="GO:0000160">
    <property type="term" value="P:phosphorelay signal transduction system"/>
    <property type="evidence" value="ECO:0007669"/>
    <property type="project" value="InterPro"/>
</dbReference>
<feature type="domain" description="HTH luxR-type" evidence="6">
    <location>
        <begin position="150"/>
        <end position="215"/>
    </location>
</feature>
<dbReference type="EMBL" id="LYQW01000004">
    <property type="protein sequence ID" value="OXC24097.1"/>
    <property type="molecule type" value="Genomic_DNA"/>
</dbReference>
<sequence length="227" mass="25400">MIKIIVADDQQLICDSLKIVLNTQEDFEVIDTVQNGKEALESIAKNKPDIILMDVRMPVMDGTVCTKYVKEKYPDVKVIILTTFDDDDFIFSALKYGASGYLLKGGSPQDIFQAIRTVYAGGAMINPNITEKVFKLFSKMAQTNYSISVDQTEIQNLSHSEWLIIQQVGFGLSNKEIAAKLFLSEGTVRNYISKILDKLQLRDRTQLAIWAVQSGTTSKDLGSKDED</sequence>
<dbReference type="Proteomes" id="UP000464915">
    <property type="component" value="Chromosome"/>
</dbReference>
<evidence type="ECO:0000313" key="8">
    <source>
        <dbReference type="EMBL" id="KWU02932.1"/>
    </source>
</evidence>
<keyword evidence="3 9" id="KW-0238">DNA-binding</keyword>
<proteinExistence type="predicted"/>
<reference evidence="10 13" key="3">
    <citation type="submission" date="2019-12" db="EMBL/GenBank/DDBJ databases">
        <title>Complete Genome Sequences of Lactobacillus strains, C25 and P38, Isolated from Chicken Cecum.</title>
        <authorList>
            <person name="Hassan H.M."/>
            <person name="Mendoza M."/>
            <person name="Rezvani M."/>
            <person name="Koci M.D."/>
            <person name="Dickey A.N."/>
            <person name="Scholl E.H."/>
        </authorList>
    </citation>
    <scope>NUCLEOTIDE SEQUENCE [LARGE SCALE GENOMIC DNA]</scope>
    <source>
        <strain evidence="10 13">C25</strain>
    </source>
</reference>
<dbReference type="InterPro" id="IPR000792">
    <property type="entry name" value="Tscrpt_reg_LuxR_C"/>
</dbReference>
<keyword evidence="2" id="KW-0805">Transcription regulation</keyword>
<evidence type="ECO:0000259" key="6">
    <source>
        <dbReference type="PROSITE" id="PS50043"/>
    </source>
</evidence>
<dbReference type="InterPro" id="IPR011006">
    <property type="entry name" value="CheY-like_superfamily"/>
</dbReference>
<dbReference type="InterPro" id="IPR039420">
    <property type="entry name" value="WalR-like"/>
</dbReference>
<evidence type="ECO:0000256" key="2">
    <source>
        <dbReference type="ARBA" id="ARBA00023015"/>
    </source>
</evidence>
<evidence type="ECO:0000259" key="7">
    <source>
        <dbReference type="PROSITE" id="PS50110"/>
    </source>
</evidence>
<evidence type="ECO:0000256" key="3">
    <source>
        <dbReference type="ARBA" id="ARBA00023125"/>
    </source>
</evidence>
<dbReference type="Proteomes" id="UP000067598">
    <property type="component" value="Unassembled WGS sequence"/>
</dbReference>
<reference evidence="9 12" key="2">
    <citation type="submission" date="2016-05" db="EMBL/GenBank/DDBJ databases">
        <authorList>
            <person name="Johnson T.J."/>
            <person name="Youmans B.P."/>
            <person name="Case K.A."/>
        </authorList>
    </citation>
    <scope>NUCLEOTIDE SEQUENCE [LARGE SCALE GENOMIC DNA]</scope>
    <source>
        <strain evidence="9 12">UMNLC6</strain>
    </source>
</reference>
<reference evidence="8 11" key="1">
    <citation type="journal article" date="2016" name="Microbiology (Mosc.)">
        <title>Comparison of Lactobacillus crispatus isolates from Lactobacillus-dominated vaginal microbiomes with isolates from microbiomes containing bacterial vaginosis-associated bacteria.</title>
        <authorList>
            <person name="Abdelmaksoud A.A."/>
            <person name="Koparde V.N."/>
            <person name="Sheth N.U."/>
            <person name="Serrano M.G."/>
            <person name="Glascock A.L."/>
            <person name="Fettweis J.M."/>
            <person name="Strauss Iii J.F."/>
            <person name="Buck G.A."/>
            <person name="Jefferson K.K."/>
        </authorList>
    </citation>
    <scope>NUCLEOTIDE SEQUENCE [LARGE SCALE GENOMIC DNA]</scope>
    <source>
        <strain evidence="8 11">VMC3</strain>
    </source>
</reference>
<dbReference type="SUPFAM" id="SSF52172">
    <property type="entry name" value="CheY-like"/>
    <property type="match status" value="1"/>
</dbReference>
<dbReference type="PROSITE" id="PS50110">
    <property type="entry name" value="RESPONSE_REGULATORY"/>
    <property type="match status" value="1"/>
</dbReference>
<dbReference type="Pfam" id="PF00196">
    <property type="entry name" value="GerE"/>
    <property type="match status" value="1"/>
</dbReference>
<evidence type="ECO:0000313" key="9">
    <source>
        <dbReference type="EMBL" id="OXC24097.1"/>
    </source>
</evidence>
<evidence type="ECO:0000313" key="13">
    <source>
        <dbReference type="Proteomes" id="UP000464915"/>
    </source>
</evidence>
<accession>A0A6P1TV58</accession>
<dbReference type="Gene3D" id="3.40.50.2300">
    <property type="match status" value="1"/>
</dbReference>
<dbReference type="Pfam" id="PF00072">
    <property type="entry name" value="Response_reg"/>
    <property type="match status" value="1"/>
</dbReference>
<dbReference type="InterPro" id="IPR001789">
    <property type="entry name" value="Sig_transdc_resp-reg_receiver"/>
</dbReference>
<dbReference type="InterPro" id="IPR016032">
    <property type="entry name" value="Sig_transdc_resp-reg_C-effctor"/>
</dbReference>
<dbReference type="EMBL" id="CP047142">
    <property type="protein sequence ID" value="QHQ67625.1"/>
    <property type="molecule type" value="Genomic_DNA"/>
</dbReference>
<dbReference type="PRINTS" id="PR00038">
    <property type="entry name" value="HTHLUXR"/>
</dbReference>
<protein>
    <submittedName>
        <fullName evidence="9 10">Response regulator</fullName>
    </submittedName>
    <submittedName>
        <fullName evidence="8">LuxR family transcriptional regulator</fullName>
    </submittedName>
</protein>
<evidence type="ECO:0000256" key="4">
    <source>
        <dbReference type="ARBA" id="ARBA00023163"/>
    </source>
</evidence>
<dbReference type="RefSeq" id="WP_022087235.1">
    <property type="nucleotide sequence ID" value="NZ_AP025162.1"/>
</dbReference>
<keyword evidence="4" id="KW-0804">Transcription</keyword>
<dbReference type="EMBL" id="LJGP01000053">
    <property type="protein sequence ID" value="KWU02932.1"/>
    <property type="molecule type" value="Genomic_DNA"/>
</dbReference>
<evidence type="ECO:0000313" key="11">
    <source>
        <dbReference type="Proteomes" id="UP000067598"/>
    </source>
</evidence>
<dbReference type="GO" id="GO:0003677">
    <property type="term" value="F:DNA binding"/>
    <property type="evidence" value="ECO:0007669"/>
    <property type="project" value="UniProtKB-KW"/>
</dbReference>
<dbReference type="SMART" id="SM00421">
    <property type="entry name" value="HTH_LUXR"/>
    <property type="match status" value="1"/>
</dbReference>
<evidence type="ECO:0000256" key="1">
    <source>
        <dbReference type="ARBA" id="ARBA00022553"/>
    </source>
</evidence>
<feature type="modified residue" description="4-aspartylphosphate" evidence="5">
    <location>
        <position position="54"/>
    </location>
</feature>
<gene>
    <name evidence="8" type="ORF">AEL95_09920</name>
    <name evidence="9" type="ORF">AYP82_05115</name>
    <name evidence="10" type="ORF">GSR61_03060</name>
</gene>
<evidence type="ECO:0000256" key="5">
    <source>
        <dbReference type="PROSITE-ProRule" id="PRU00169"/>
    </source>
</evidence>
<dbReference type="AlphaFoldDB" id="A0A109DCL0"/>